<dbReference type="PROSITE" id="PS00866">
    <property type="entry name" value="CPSASE_1"/>
    <property type="match status" value="1"/>
</dbReference>
<dbReference type="AlphaFoldDB" id="A0A0R1LYF8"/>
<evidence type="ECO:0000256" key="10">
    <source>
        <dbReference type="ARBA" id="ARBA00048600"/>
    </source>
</evidence>
<sequence length="458" mass="49353">MFKKVLIANRGEIAVRIIRALRELNVKSVAIYSTADADAQYVKLADEAICVGGPQPADSYLNMQNIVSAAVLTGAEAIHPGYGFLSENADFAELCETCHITFIGPKFETIALMGNKANARIQMQSGNVPVVPGSNGFLADEADALSVAESVGYPVMLKAAAGGGGKGIRRVTSANELSAAYQAATKEAQLSFGDQRMYLEKIVSPAKHIEVQVFADQVGHVVAFPERDCSLQRKQQKVLELSPCPIMTSEERATVEQIAVQAAKTIGYQNTGTIEFLMDENHQFYFMEMNTRIQVEHPITEAVTGIDLVKEQVRVAAGLPLSFEQADVQIHGFAVEARVNAEDPSLDFMPQAGRVKQLKLPGGPGIRVDSGIHSGDLISPFYDSMVVKLIAHADTYAEALAKLSEALTEFELDGIASSQSFLLALLADATVQAGTATTNYVTDQFMPNFMAQVTQEVS</sequence>
<dbReference type="GO" id="GO:0005524">
    <property type="term" value="F:ATP binding"/>
    <property type="evidence" value="ECO:0007669"/>
    <property type="project" value="UniProtKB-UniRule"/>
</dbReference>
<name>A0A0R1LYF8_9LACO</name>
<dbReference type="InterPro" id="IPR005481">
    <property type="entry name" value="BC-like_N"/>
</dbReference>
<dbReference type="FunFam" id="3.30.1490.20:FF:000003">
    <property type="entry name" value="acetyl-CoA carboxylase isoform X1"/>
    <property type="match status" value="1"/>
</dbReference>
<dbReference type="InterPro" id="IPR051602">
    <property type="entry name" value="ACC_Biotin_Carboxylase"/>
</dbReference>
<dbReference type="Pfam" id="PF00289">
    <property type="entry name" value="Biotin_carb_N"/>
    <property type="match status" value="1"/>
</dbReference>
<keyword evidence="9" id="KW-0092">Biotin</keyword>
<comment type="cofactor">
    <cofactor evidence="1">
        <name>Mn(2+)</name>
        <dbReference type="ChEBI" id="CHEBI:29035"/>
    </cofactor>
</comment>
<comment type="catalytic activity">
    <reaction evidence="10">
        <text>N(6)-biotinyl-L-lysyl-[protein] + hydrogencarbonate + ATP = N(6)-carboxybiotinyl-L-lysyl-[protein] + ADP + phosphate + H(+)</text>
        <dbReference type="Rhea" id="RHEA:13501"/>
        <dbReference type="Rhea" id="RHEA-COMP:10505"/>
        <dbReference type="Rhea" id="RHEA-COMP:10506"/>
        <dbReference type="ChEBI" id="CHEBI:15378"/>
        <dbReference type="ChEBI" id="CHEBI:17544"/>
        <dbReference type="ChEBI" id="CHEBI:30616"/>
        <dbReference type="ChEBI" id="CHEBI:43474"/>
        <dbReference type="ChEBI" id="CHEBI:83144"/>
        <dbReference type="ChEBI" id="CHEBI:83145"/>
        <dbReference type="ChEBI" id="CHEBI:456216"/>
        <dbReference type="EC" id="6.3.4.14"/>
    </reaction>
</comment>
<comment type="caution">
    <text evidence="14">The sequence shown here is derived from an EMBL/GenBank/DDBJ whole genome shotgun (WGS) entry which is preliminary data.</text>
</comment>
<evidence type="ECO:0000256" key="11">
    <source>
        <dbReference type="PROSITE-ProRule" id="PRU00409"/>
    </source>
</evidence>
<dbReference type="InterPro" id="IPR016185">
    <property type="entry name" value="PreATP-grasp_dom_sf"/>
</dbReference>
<dbReference type="NCBIfam" id="NF006367">
    <property type="entry name" value="PRK08591.1"/>
    <property type="match status" value="1"/>
</dbReference>
<feature type="domain" description="ATP-grasp" evidence="12">
    <location>
        <begin position="120"/>
        <end position="317"/>
    </location>
</feature>
<dbReference type="OrthoDB" id="9807469at2"/>
<evidence type="ECO:0000256" key="1">
    <source>
        <dbReference type="ARBA" id="ARBA00001936"/>
    </source>
</evidence>
<keyword evidence="5" id="KW-0436">Ligase</keyword>
<evidence type="ECO:0000256" key="5">
    <source>
        <dbReference type="ARBA" id="ARBA00022598"/>
    </source>
</evidence>
<comment type="function">
    <text evidence="3">This protein is a component of the acetyl coenzyme A carboxylase complex; first, biotin carboxylase catalyzes the carboxylation of the carrier protein and then the transcarboxylase transfers the carboxyl group to form malonyl-CoA.</text>
</comment>
<proteinExistence type="predicted"/>
<evidence type="ECO:0000313" key="14">
    <source>
        <dbReference type="EMBL" id="KRK97977.1"/>
    </source>
</evidence>
<evidence type="ECO:0000256" key="3">
    <source>
        <dbReference type="ARBA" id="ARBA00003761"/>
    </source>
</evidence>
<evidence type="ECO:0000259" key="13">
    <source>
        <dbReference type="PROSITE" id="PS50979"/>
    </source>
</evidence>
<evidence type="ECO:0000256" key="4">
    <source>
        <dbReference type="ARBA" id="ARBA00013263"/>
    </source>
</evidence>
<evidence type="ECO:0000256" key="7">
    <source>
        <dbReference type="ARBA" id="ARBA00022840"/>
    </source>
</evidence>
<gene>
    <name evidence="14" type="ORF">FD04_GL000954</name>
</gene>
<evidence type="ECO:0000256" key="9">
    <source>
        <dbReference type="ARBA" id="ARBA00023267"/>
    </source>
</evidence>
<comment type="cofactor">
    <cofactor evidence="2">
        <name>Mg(2+)</name>
        <dbReference type="ChEBI" id="CHEBI:18420"/>
    </cofactor>
</comment>
<dbReference type="Gene3D" id="3.30.470.20">
    <property type="entry name" value="ATP-grasp fold, B domain"/>
    <property type="match status" value="1"/>
</dbReference>
<dbReference type="PANTHER" id="PTHR48095">
    <property type="entry name" value="PYRUVATE CARBOXYLASE SUBUNIT A"/>
    <property type="match status" value="1"/>
</dbReference>
<dbReference type="InterPro" id="IPR005482">
    <property type="entry name" value="Biotin_COase_C"/>
</dbReference>
<keyword evidence="6 11" id="KW-0547">Nucleotide-binding</keyword>
<dbReference type="SUPFAM" id="SSF52440">
    <property type="entry name" value="PreATP-grasp domain"/>
    <property type="match status" value="1"/>
</dbReference>
<dbReference type="PROSITE" id="PS00867">
    <property type="entry name" value="CPSASE_2"/>
    <property type="match status" value="1"/>
</dbReference>
<protein>
    <recommendedName>
        <fullName evidence="4">biotin carboxylase</fullName>
        <ecNumber evidence="4">6.3.4.14</ecNumber>
    </recommendedName>
</protein>
<dbReference type="Gene3D" id="3.30.1490.20">
    <property type="entry name" value="ATP-grasp fold, A domain"/>
    <property type="match status" value="1"/>
</dbReference>
<accession>A0A0R1LYF8</accession>
<dbReference type="InterPro" id="IPR011764">
    <property type="entry name" value="Biotin_carboxylation_dom"/>
</dbReference>
<evidence type="ECO:0000256" key="2">
    <source>
        <dbReference type="ARBA" id="ARBA00001946"/>
    </source>
</evidence>
<dbReference type="STRING" id="1423776.FD04_GL000954"/>
<dbReference type="InterPro" id="IPR013815">
    <property type="entry name" value="ATP_grasp_subdomain_1"/>
</dbReference>
<evidence type="ECO:0000259" key="12">
    <source>
        <dbReference type="PROSITE" id="PS50975"/>
    </source>
</evidence>
<dbReference type="InterPro" id="IPR011761">
    <property type="entry name" value="ATP-grasp"/>
</dbReference>
<dbReference type="Pfam" id="PF02786">
    <property type="entry name" value="CPSase_L_D2"/>
    <property type="match status" value="1"/>
</dbReference>
<dbReference type="SUPFAM" id="SSF51246">
    <property type="entry name" value="Rudiment single hybrid motif"/>
    <property type="match status" value="1"/>
</dbReference>
<dbReference type="GO" id="GO:0004075">
    <property type="term" value="F:biotin carboxylase activity"/>
    <property type="evidence" value="ECO:0007669"/>
    <property type="project" value="UniProtKB-EC"/>
</dbReference>
<dbReference type="PROSITE" id="PS50979">
    <property type="entry name" value="BC"/>
    <property type="match status" value="1"/>
</dbReference>
<evidence type="ECO:0000256" key="6">
    <source>
        <dbReference type="ARBA" id="ARBA00022741"/>
    </source>
</evidence>
<dbReference type="InterPro" id="IPR005479">
    <property type="entry name" value="CPAse_ATP-bd"/>
</dbReference>
<organism evidence="14 15">
    <name type="scientific">Secundilactobacillus odoratitofui DSM 19909 = JCM 15043</name>
    <dbReference type="NCBI Taxonomy" id="1423776"/>
    <lineage>
        <taxon>Bacteria</taxon>
        <taxon>Bacillati</taxon>
        <taxon>Bacillota</taxon>
        <taxon>Bacilli</taxon>
        <taxon>Lactobacillales</taxon>
        <taxon>Lactobacillaceae</taxon>
        <taxon>Secundilactobacillus</taxon>
    </lineage>
</organism>
<evidence type="ECO:0000313" key="15">
    <source>
        <dbReference type="Proteomes" id="UP000051160"/>
    </source>
</evidence>
<keyword evidence="8" id="KW-0464">Manganese</keyword>
<dbReference type="InterPro" id="IPR011054">
    <property type="entry name" value="Rudment_hybrid_motif"/>
</dbReference>
<dbReference type="RefSeq" id="WP_056947786.1">
    <property type="nucleotide sequence ID" value="NZ_AZEE01000028.1"/>
</dbReference>
<dbReference type="SUPFAM" id="SSF56059">
    <property type="entry name" value="Glutathione synthetase ATP-binding domain-like"/>
    <property type="match status" value="1"/>
</dbReference>
<dbReference type="PROSITE" id="PS50975">
    <property type="entry name" value="ATP_GRASP"/>
    <property type="match status" value="1"/>
</dbReference>
<keyword evidence="7 11" id="KW-0067">ATP-binding</keyword>
<dbReference type="EC" id="6.3.4.14" evidence="4"/>
<dbReference type="Proteomes" id="UP000051160">
    <property type="component" value="Unassembled WGS sequence"/>
</dbReference>
<dbReference type="GO" id="GO:0046872">
    <property type="term" value="F:metal ion binding"/>
    <property type="evidence" value="ECO:0007669"/>
    <property type="project" value="InterPro"/>
</dbReference>
<reference evidence="14 15" key="1">
    <citation type="journal article" date="2015" name="Genome Announc.">
        <title>Expanding the biotechnology potential of lactobacilli through comparative genomics of 213 strains and associated genera.</title>
        <authorList>
            <person name="Sun Z."/>
            <person name="Harris H.M."/>
            <person name="McCann A."/>
            <person name="Guo C."/>
            <person name="Argimon S."/>
            <person name="Zhang W."/>
            <person name="Yang X."/>
            <person name="Jeffery I.B."/>
            <person name="Cooney J.C."/>
            <person name="Kagawa T.F."/>
            <person name="Liu W."/>
            <person name="Song Y."/>
            <person name="Salvetti E."/>
            <person name="Wrobel A."/>
            <person name="Rasinkangas P."/>
            <person name="Parkhill J."/>
            <person name="Rea M.C."/>
            <person name="O'Sullivan O."/>
            <person name="Ritari J."/>
            <person name="Douillard F.P."/>
            <person name="Paul Ross R."/>
            <person name="Yang R."/>
            <person name="Briner A.E."/>
            <person name="Felis G.E."/>
            <person name="de Vos W.M."/>
            <person name="Barrangou R."/>
            <person name="Klaenhammer T.R."/>
            <person name="Caufield P.W."/>
            <person name="Cui Y."/>
            <person name="Zhang H."/>
            <person name="O'Toole P.W."/>
        </authorList>
    </citation>
    <scope>NUCLEOTIDE SEQUENCE [LARGE SCALE GENOMIC DNA]</scope>
    <source>
        <strain evidence="14 15">DSM 19909</strain>
    </source>
</reference>
<dbReference type="Pfam" id="PF02785">
    <property type="entry name" value="Biotin_carb_C"/>
    <property type="match status" value="1"/>
</dbReference>
<keyword evidence="15" id="KW-1185">Reference proteome</keyword>
<dbReference type="SMART" id="SM00878">
    <property type="entry name" value="Biotin_carb_C"/>
    <property type="match status" value="1"/>
</dbReference>
<dbReference type="FunFam" id="3.40.50.20:FF:000010">
    <property type="entry name" value="Propionyl-CoA carboxylase subunit alpha"/>
    <property type="match status" value="1"/>
</dbReference>
<dbReference type="EMBL" id="AZEE01000028">
    <property type="protein sequence ID" value="KRK97977.1"/>
    <property type="molecule type" value="Genomic_DNA"/>
</dbReference>
<feature type="domain" description="Biotin carboxylation" evidence="13">
    <location>
        <begin position="1"/>
        <end position="446"/>
    </location>
</feature>
<dbReference type="PANTHER" id="PTHR48095:SF2">
    <property type="entry name" value="BIOTIN CARBOXYLASE, CHLOROPLASTIC"/>
    <property type="match status" value="1"/>
</dbReference>
<dbReference type="PATRIC" id="fig|1423776.4.peg.963"/>
<dbReference type="Gene3D" id="3.40.50.20">
    <property type="match status" value="1"/>
</dbReference>
<evidence type="ECO:0000256" key="8">
    <source>
        <dbReference type="ARBA" id="ARBA00023211"/>
    </source>
</evidence>